<accession>A0A0M8K8G9</accession>
<dbReference type="Pfam" id="PF14524">
    <property type="entry name" value="Wzt_C"/>
    <property type="match status" value="1"/>
</dbReference>
<evidence type="ECO:0000313" key="6">
    <source>
        <dbReference type="EMBL" id="GAP62902.1"/>
    </source>
</evidence>
<dbReference type="GO" id="GO:0016020">
    <property type="term" value="C:membrane"/>
    <property type="evidence" value="ECO:0007669"/>
    <property type="project" value="InterPro"/>
</dbReference>
<evidence type="ECO:0000313" key="7">
    <source>
        <dbReference type="Proteomes" id="UP000037784"/>
    </source>
</evidence>
<dbReference type="InterPro" id="IPR050683">
    <property type="entry name" value="Bact_Polysacc_Export_ATP-bd"/>
</dbReference>
<dbReference type="OrthoDB" id="9778870at2"/>
<keyword evidence="3" id="KW-0547">Nucleotide-binding</keyword>
<dbReference type="RefSeq" id="WP_152918080.1">
    <property type="nucleotide sequence ID" value="NZ_BBZA01000089.1"/>
</dbReference>
<evidence type="ECO:0000256" key="1">
    <source>
        <dbReference type="ARBA" id="ARBA00005417"/>
    </source>
</evidence>
<dbReference type="InParanoid" id="A0A0M8K8G9"/>
<dbReference type="GO" id="GO:0140359">
    <property type="term" value="F:ABC-type transporter activity"/>
    <property type="evidence" value="ECO:0007669"/>
    <property type="project" value="InterPro"/>
</dbReference>
<dbReference type="Gene3D" id="2.70.50.60">
    <property type="entry name" value="abc- transporter (atp binding component) like domain"/>
    <property type="match status" value="1"/>
</dbReference>
<keyword evidence="2" id="KW-0813">Transport</keyword>
<dbReference type="InterPro" id="IPR003593">
    <property type="entry name" value="AAA+_ATPase"/>
</dbReference>
<dbReference type="AlphaFoldDB" id="A0A0M8K8G9"/>
<dbReference type="PANTHER" id="PTHR46743">
    <property type="entry name" value="TEICHOIC ACIDS EXPORT ATP-BINDING PROTEIN TAGH"/>
    <property type="match status" value="1"/>
</dbReference>
<dbReference type="PROSITE" id="PS00211">
    <property type="entry name" value="ABC_TRANSPORTER_1"/>
    <property type="match status" value="1"/>
</dbReference>
<dbReference type="Pfam" id="PF00005">
    <property type="entry name" value="ABC_tran"/>
    <property type="match status" value="1"/>
</dbReference>
<name>A0A0M8K8G9_9CHLR</name>
<dbReference type="GO" id="GO:0016887">
    <property type="term" value="F:ATP hydrolysis activity"/>
    <property type="evidence" value="ECO:0007669"/>
    <property type="project" value="InterPro"/>
</dbReference>
<dbReference type="InterPro" id="IPR029439">
    <property type="entry name" value="Wzt_C"/>
</dbReference>
<organism evidence="6 7">
    <name type="scientific">Ardenticatena maritima</name>
    <dbReference type="NCBI Taxonomy" id="872965"/>
    <lineage>
        <taxon>Bacteria</taxon>
        <taxon>Bacillati</taxon>
        <taxon>Chloroflexota</taxon>
        <taxon>Ardenticatenia</taxon>
        <taxon>Ardenticatenales</taxon>
        <taxon>Ardenticatenaceae</taxon>
        <taxon>Ardenticatena</taxon>
    </lineage>
</organism>
<dbReference type="Gene3D" id="3.40.50.300">
    <property type="entry name" value="P-loop containing nucleotide triphosphate hydrolases"/>
    <property type="match status" value="1"/>
</dbReference>
<dbReference type="InterPro" id="IPR015860">
    <property type="entry name" value="ABC_transpr_TagH-like"/>
</dbReference>
<reference evidence="7" key="2">
    <citation type="submission" date="2015-08" db="EMBL/GenBank/DDBJ databases">
        <title>Draft Genome Sequence of a Heterotrophic Facultative Anaerobic Bacterium Ardenticatena maritima Strain 110S.</title>
        <authorList>
            <person name="Kawaichi S."/>
            <person name="Yoshida T."/>
            <person name="Sako Y."/>
            <person name="Nakamura R."/>
        </authorList>
    </citation>
    <scope>NUCLEOTIDE SEQUENCE [LARGE SCALE GENOMIC DNA]</scope>
    <source>
        <strain evidence="7">110S</strain>
    </source>
</reference>
<comment type="caution">
    <text evidence="6">The sequence shown here is derived from an EMBL/GenBank/DDBJ whole genome shotgun (WGS) entry which is preliminary data.</text>
</comment>
<keyword evidence="4 6" id="KW-0067">ATP-binding</keyword>
<comment type="similarity">
    <text evidence="1">Belongs to the ABC transporter superfamily.</text>
</comment>
<dbReference type="CDD" id="cd03220">
    <property type="entry name" value="ABC_KpsT_Wzt"/>
    <property type="match status" value="1"/>
</dbReference>
<sequence>MDAIRFEHVSKKFILRHEETRSWQQRFVDLLARRSHGHDEFWVLRDVSFSVPYGRTVGIIGPNGSGKSTALKMVAGILQPTEGLIEVNGRVAALLELGAGFHPELTGRENIYLNGSLLGFSKEYIDQRFDDIVDFAELGRFIDTPIKNYSSGMKARLGFAIAAHVDADILVIDEVLAVGDERFQRRCLDLLRIRQAQGKTILMVSHNLGQMVEFCSHAIWLQDGEVQASGAIEDVVRAYVDTVNEREAEELIQRNEAIKRMLLKEAEEQQATGDGDLSGEVDEALSKWARRYPVKVPDHPPPRRWGNGPIKITNVEMRNAEGAATWSVESLAPVEFVIEYEAVEPVEEPIFSVLIHKLDGHYLWASNTYDNPVDPILSPGAGRVVVRVPVLALPMGRYYLSAACYPEPQYPRWQRPSDFHQWLYTFQVVSDMPAHGDIAMPVEWKHEAPHMVMEHSQPSSE</sequence>
<dbReference type="Proteomes" id="UP000037784">
    <property type="component" value="Unassembled WGS sequence"/>
</dbReference>
<evidence type="ECO:0000259" key="5">
    <source>
        <dbReference type="PROSITE" id="PS50893"/>
    </source>
</evidence>
<dbReference type="SMART" id="SM00382">
    <property type="entry name" value="AAA"/>
    <property type="match status" value="1"/>
</dbReference>
<reference evidence="6 7" key="1">
    <citation type="journal article" date="2015" name="Genome Announc.">
        <title>Draft Genome Sequence of a Heterotrophic Facultative Anaerobic Thermophilic Bacterium, Ardenticatena maritima Strain 110ST.</title>
        <authorList>
            <person name="Kawaichi S."/>
            <person name="Yoshida T."/>
            <person name="Sako Y."/>
            <person name="Nakamura R."/>
        </authorList>
    </citation>
    <scope>NUCLEOTIDE SEQUENCE [LARGE SCALE GENOMIC DNA]</scope>
    <source>
        <strain evidence="6 7">110S</strain>
    </source>
</reference>
<dbReference type="InterPro" id="IPR017871">
    <property type="entry name" value="ABC_transporter-like_CS"/>
</dbReference>
<dbReference type="PROSITE" id="PS50893">
    <property type="entry name" value="ABC_TRANSPORTER_2"/>
    <property type="match status" value="1"/>
</dbReference>
<dbReference type="SUPFAM" id="SSF52540">
    <property type="entry name" value="P-loop containing nucleoside triphosphate hydrolases"/>
    <property type="match status" value="1"/>
</dbReference>
<gene>
    <name evidence="6" type="ORF">ARMA_1325</name>
</gene>
<keyword evidence="7" id="KW-1185">Reference proteome</keyword>
<dbReference type="InterPro" id="IPR027417">
    <property type="entry name" value="P-loop_NTPase"/>
</dbReference>
<proteinExistence type="inferred from homology"/>
<evidence type="ECO:0000256" key="2">
    <source>
        <dbReference type="ARBA" id="ARBA00022448"/>
    </source>
</evidence>
<evidence type="ECO:0000256" key="4">
    <source>
        <dbReference type="ARBA" id="ARBA00022840"/>
    </source>
</evidence>
<dbReference type="PANTHER" id="PTHR46743:SF2">
    <property type="entry name" value="TEICHOIC ACIDS EXPORT ATP-BINDING PROTEIN TAGH"/>
    <property type="match status" value="1"/>
</dbReference>
<feature type="domain" description="ABC transporter" evidence="5">
    <location>
        <begin position="25"/>
        <end position="248"/>
    </location>
</feature>
<dbReference type="GO" id="GO:0005524">
    <property type="term" value="F:ATP binding"/>
    <property type="evidence" value="ECO:0007669"/>
    <property type="project" value="UniProtKB-KW"/>
</dbReference>
<dbReference type="CDD" id="cd10147">
    <property type="entry name" value="Wzt_C-like"/>
    <property type="match status" value="1"/>
</dbReference>
<protein>
    <submittedName>
        <fullName evidence="6">Lipopolysaccharide transport system ATP-binding protein</fullName>
    </submittedName>
</protein>
<dbReference type="InterPro" id="IPR003439">
    <property type="entry name" value="ABC_transporter-like_ATP-bd"/>
</dbReference>
<dbReference type="EMBL" id="BBZA01000089">
    <property type="protein sequence ID" value="GAP62902.1"/>
    <property type="molecule type" value="Genomic_DNA"/>
</dbReference>
<evidence type="ECO:0000256" key="3">
    <source>
        <dbReference type="ARBA" id="ARBA00022741"/>
    </source>
</evidence>